<dbReference type="OrthoDB" id="1951221at2"/>
<keyword evidence="2" id="KW-1185">Reference proteome</keyword>
<gene>
    <name evidence="1" type="ORF">ADM99_12155</name>
</gene>
<dbReference type="InterPro" id="IPR016024">
    <property type="entry name" value="ARM-type_fold"/>
</dbReference>
<reference evidence="1 2" key="1">
    <citation type="submission" date="2015-07" db="EMBL/GenBank/DDBJ databases">
        <title>Genome sequence of Leptolinea tardivitalis DSM 16556.</title>
        <authorList>
            <person name="Hemp J."/>
            <person name="Ward L.M."/>
            <person name="Pace L.A."/>
            <person name="Fischer W.W."/>
        </authorList>
    </citation>
    <scope>NUCLEOTIDE SEQUENCE [LARGE SCALE GENOMIC DNA]</scope>
    <source>
        <strain evidence="1 2">YMTK-2</strain>
    </source>
</reference>
<organism evidence="1 2">
    <name type="scientific">Leptolinea tardivitalis</name>
    <dbReference type="NCBI Taxonomy" id="229920"/>
    <lineage>
        <taxon>Bacteria</taxon>
        <taxon>Bacillati</taxon>
        <taxon>Chloroflexota</taxon>
        <taxon>Anaerolineae</taxon>
        <taxon>Anaerolineales</taxon>
        <taxon>Anaerolineaceae</taxon>
        <taxon>Leptolinea</taxon>
    </lineage>
</organism>
<dbReference type="SUPFAM" id="SSF48371">
    <property type="entry name" value="ARM repeat"/>
    <property type="match status" value="1"/>
</dbReference>
<dbReference type="InterPro" id="IPR011989">
    <property type="entry name" value="ARM-like"/>
</dbReference>
<evidence type="ECO:0000313" key="1">
    <source>
        <dbReference type="EMBL" id="KPL71038.1"/>
    </source>
</evidence>
<evidence type="ECO:0000313" key="2">
    <source>
        <dbReference type="Proteomes" id="UP000050430"/>
    </source>
</evidence>
<proteinExistence type="predicted"/>
<dbReference type="STRING" id="229920.ADM99_12155"/>
<name>A0A0P6WXE6_9CHLR</name>
<dbReference type="Gene3D" id="1.25.10.10">
    <property type="entry name" value="Leucine-rich Repeat Variant"/>
    <property type="match status" value="1"/>
</dbReference>
<evidence type="ECO:0008006" key="3">
    <source>
        <dbReference type="Google" id="ProtNLM"/>
    </source>
</evidence>
<sequence length="202" mass="23215">MITLDEVASIDKDTIPSRALSLQQEDIPFLVGLLKEKDDNLRYHALLLLQNRSRSHNDVYPFWDTLTDMFSSSNSYHRSIGLMLIADNVQWDQAGKFDSLVDAYLDFVNDEKPITVRQCVQSLVKIIPHKQHLIAKIQDKLLNIDLSARKETQQKILLMDILSVFAVARRYQKDDRVEKYIVSAMTGGVLDKKARAEIEKLL</sequence>
<comment type="caution">
    <text evidence="1">The sequence shown here is derived from an EMBL/GenBank/DDBJ whole genome shotgun (WGS) entry which is preliminary data.</text>
</comment>
<dbReference type="RefSeq" id="WP_062422769.1">
    <property type="nucleotide sequence ID" value="NZ_BBYA01000011.1"/>
</dbReference>
<dbReference type="AlphaFoldDB" id="A0A0P6WXE6"/>
<accession>A0A0P6WXE6</accession>
<protein>
    <recommendedName>
        <fullName evidence="3">HEAT repeat domain-containing protein</fullName>
    </recommendedName>
</protein>
<dbReference type="Proteomes" id="UP000050430">
    <property type="component" value="Unassembled WGS sequence"/>
</dbReference>
<dbReference type="EMBL" id="LGCK01000012">
    <property type="protein sequence ID" value="KPL71038.1"/>
    <property type="molecule type" value="Genomic_DNA"/>
</dbReference>